<dbReference type="GO" id="GO:0005615">
    <property type="term" value="C:extracellular space"/>
    <property type="evidence" value="ECO:0007669"/>
    <property type="project" value="TreeGrafter"/>
</dbReference>
<evidence type="ECO:0000313" key="3">
    <source>
        <dbReference type="EMBL" id="CAG2227711.1"/>
    </source>
</evidence>
<dbReference type="Proteomes" id="UP000683360">
    <property type="component" value="Unassembled WGS sequence"/>
</dbReference>
<feature type="transmembrane region" description="Helical" evidence="2">
    <location>
        <begin position="12"/>
        <end position="30"/>
    </location>
</feature>
<keyword evidence="1" id="KW-0175">Coiled coil</keyword>
<dbReference type="EMBL" id="CAJPWZ010001972">
    <property type="protein sequence ID" value="CAG2227711.1"/>
    <property type="molecule type" value="Genomic_DNA"/>
</dbReference>
<dbReference type="InterPro" id="IPR051077">
    <property type="entry name" value="Ca-dependent_lectin"/>
</dbReference>
<proteinExistence type="predicted"/>
<dbReference type="OrthoDB" id="6086925at2759"/>
<keyword evidence="2" id="KW-0812">Transmembrane</keyword>
<sequence length="265" mass="29120">MGLGKTDAYNVYVIIIVVNVLLFMSVNVNGESKRLLLNDPDVTATRLNYLESMMATLNATVKQLTTENQQQKQQIFQLETALQTQQNTGSTYIRWGRSTCPNNNKTEQVYSGFAGGGYYSESGSGAEYVCLPPNPDFSKRTGTNSGRMYGAEYDSNNLFASNSMDEDVPCALCRSVHSTSNIMIPGKNVCFSGWRMEYHGYLTSAAHDHAAQSSYICVDSAPEYIIGGVDDHQGKLLNNVVARCGSLKCPPYIDNYPLTCVVCSK</sequence>
<protein>
    <recommendedName>
        <fullName evidence="5">Short-chain collagen C4</fullName>
    </recommendedName>
</protein>
<feature type="coiled-coil region" evidence="1">
    <location>
        <begin position="47"/>
        <end position="88"/>
    </location>
</feature>
<reference evidence="3" key="1">
    <citation type="submission" date="2021-03" db="EMBL/GenBank/DDBJ databases">
        <authorList>
            <person name="Bekaert M."/>
        </authorList>
    </citation>
    <scope>NUCLEOTIDE SEQUENCE</scope>
</reference>
<comment type="caution">
    <text evidence="3">The sequence shown here is derived from an EMBL/GenBank/DDBJ whole genome shotgun (WGS) entry which is preliminary data.</text>
</comment>
<dbReference type="PANTHER" id="PTHR24024:SF18">
    <property type="entry name" value="SHORT-CHAIN COLLAGEN C4-LIKE"/>
    <property type="match status" value="1"/>
</dbReference>
<evidence type="ECO:0008006" key="5">
    <source>
        <dbReference type="Google" id="ProtNLM"/>
    </source>
</evidence>
<evidence type="ECO:0000256" key="2">
    <source>
        <dbReference type="SAM" id="Phobius"/>
    </source>
</evidence>
<keyword evidence="4" id="KW-1185">Reference proteome</keyword>
<evidence type="ECO:0000313" key="4">
    <source>
        <dbReference type="Proteomes" id="UP000683360"/>
    </source>
</evidence>
<name>A0A8S3TAA2_MYTED</name>
<keyword evidence="2" id="KW-1133">Transmembrane helix</keyword>
<keyword evidence="2" id="KW-0472">Membrane</keyword>
<dbReference type="PANTHER" id="PTHR24024">
    <property type="entry name" value="PULMONARY SURFACTANT-ASSOCIATED PROTEIN A"/>
    <property type="match status" value="1"/>
</dbReference>
<dbReference type="AlphaFoldDB" id="A0A8S3TAA2"/>
<gene>
    <name evidence="3" type="ORF">MEDL_40746</name>
</gene>
<evidence type="ECO:0000256" key="1">
    <source>
        <dbReference type="SAM" id="Coils"/>
    </source>
</evidence>
<accession>A0A8S3TAA2</accession>
<organism evidence="3 4">
    <name type="scientific">Mytilus edulis</name>
    <name type="common">Blue mussel</name>
    <dbReference type="NCBI Taxonomy" id="6550"/>
    <lineage>
        <taxon>Eukaryota</taxon>
        <taxon>Metazoa</taxon>
        <taxon>Spiralia</taxon>
        <taxon>Lophotrochozoa</taxon>
        <taxon>Mollusca</taxon>
        <taxon>Bivalvia</taxon>
        <taxon>Autobranchia</taxon>
        <taxon>Pteriomorphia</taxon>
        <taxon>Mytilida</taxon>
        <taxon>Mytiloidea</taxon>
        <taxon>Mytilidae</taxon>
        <taxon>Mytilinae</taxon>
        <taxon>Mytilus</taxon>
    </lineage>
</organism>